<dbReference type="SUPFAM" id="SSF81383">
    <property type="entry name" value="F-box domain"/>
    <property type="match status" value="1"/>
</dbReference>
<dbReference type="CDD" id="cd09917">
    <property type="entry name" value="F-box_SF"/>
    <property type="match status" value="1"/>
</dbReference>
<comment type="caution">
    <text evidence="1">The sequence shown here is derived from an EMBL/GenBank/DDBJ whole genome shotgun (WGS) entry which is preliminary data.</text>
</comment>
<dbReference type="OrthoDB" id="8864979at2759"/>
<dbReference type="InterPro" id="IPR001810">
    <property type="entry name" value="F-box_dom"/>
</dbReference>
<dbReference type="AlphaFoldDB" id="A0A5M3YZF8"/>
<name>A0A5M3YZF8_ASPTE</name>
<dbReference type="PROSITE" id="PS50181">
    <property type="entry name" value="FBOX"/>
    <property type="match status" value="1"/>
</dbReference>
<protein>
    <submittedName>
        <fullName evidence="1">F-box domain protein</fullName>
    </submittedName>
</protein>
<dbReference type="Pfam" id="PF12937">
    <property type="entry name" value="F-box-like"/>
    <property type="match status" value="1"/>
</dbReference>
<proteinExistence type="predicted"/>
<gene>
    <name evidence="1" type="ORF">ATEIFO6365_0011035400</name>
</gene>
<dbReference type="Gene3D" id="1.20.1280.50">
    <property type="match status" value="1"/>
</dbReference>
<organism evidence="1 2">
    <name type="scientific">Aspergillus terreus</name>
    <dbReference type="NCBI Taxonomy" id="33178"/>
    <lineage>
        <taxon>Eukaryota</taxon>
        <taxon>Fungi</taxon>
        <taxon>Dikarya</taxon>
        <taxon>Ascomycota</taxon>
        <taxon>Pezizomycotina</taxon>
        <taxon>Eurotiomycetes</taxon>
        <taxon>Eurotiomycetidae</taxon>
        <taxon>Eurotiales</taxon>
        <taxon>Aspergillaceae</taxon>
        <taxon>Aspergillus</taxon>
        <taxon>Aspergillus subgen. Circumdati</taxon>
    </lineage>
</organism>
<keyword evidence="2" id="KW-1185">Reference proteome</keyword>
<dbReference type="EMBL" id="BLJY01000011">
    <property type="protein sequence ID" value="GFF20092.1"/>
    <property type="molecule type" value="Genomic_DNA"/>
</dbReference>
<evidence type="ECO:0000313" key="2">
    <source>
        <dbReference type="Proteomes" id="UP000452235"/>
    </source>
</evidence>
<reference evidence="1 2" key="1">
    <citation type="submission" date="2020-01" db="EMBL/GenBank/DDBJ databases">
        <title>Aspergillus terreus IFO 6365 whole genome shotgun sequence.</title>
        <authorList>
            <person name="Kanamasa S."/>
            <person name="Takahashi H."/>
        </authorList>
    </citation>
    <scope>NUCLEOTIDE SEQUENCE [LARGE SCALE GENOMIC DNA]</scope>
    <source>
        <strain evidence="1 2">IFO 6365</strain>
    </source>
</reference>
<sequence>MNPMHQLLLNVRKARASISRGRRKSEATKGNPSKHCPVPSSMSSVSVIDKSNLIPTSSSWDILPVELQIKIFGHCGIKDLLKLKLVCTAFFRLISSNEHAITRQYLRQRRHGTLPSPINNERTYTRNPEDDVVILSDLFPPTESVKGGHIYSFRYVYSLRRRQNLCATLSYYLADRVMDRFMHHEAVYMKTMFPSRKERTAFQKHTVARIWFYITPLMYYTLYFLEAYSRARREQTNILLREFEVGRLPVRVHPGDRMSMYRELQARILREPPFTNNSTLVSTHHCLQLLVSYMRYTVPPDEQGPRDDSWIGSLLTVSPFTRIVEYFSAEIGDGGSQRTQRKDFMHNFHHDITVNEKDDMESIVFERIPNAHLHSSVEDVWFDAARREMARRRITPHDAELVPVWEGLPILIGCESCHTSEGWLA</sequence>
<evidence type="ECO:0000313" key="1">
    <source>
        <dbReference type="EMBL" id="GFF20092.1"/>
    </source>
</evidence>
<dbReference type="InterPro" id="IPR036047">
    <property type="entry name" value="F-box-like_dom_sf"/>
</dbReference>
<accession>A0A5M3YZF8</accession>
<dbReference type="VEuPathDB" id="FungiDB:ATEG_04055"/>
<dbReference type="SMART" id="SM00256">
    <property type="entry name" value="FBOX"/>
    <property type="match status" value="1"/>
</dbReference>
<dbReference type="Proteomes" id="UP000452235">
    <property type="component" value="Unassembled WGS sequence"/>
</dbReference>